<proteinExistence type="inferred from homology"/>
<keyword evidence="7" id="KW-0509">mRNA transport</keyword>
<evidence type="ECO:0000256" key="7">
    <source>
        <dbReference type="ARBA" id="ARBA00022816"/>
    </source>
</evidence>
<feature type="compositionally biased region" description="Low complexity" evidence="13">
    <location>
        <begin position="452"/>
        <end position="473"/>
    </location>
</feature>
<keyword evidence="6" id="KW-0507">mRNA processing</keyword>
<evidence type="ECO:0000313" key="19">
    <source>
        <dbReference type="RefSeq" id="XP_029118751.1"/>
    </source>
</evidence>
<evidence type="ECO:0000256" key="11">
    <source>
        <dbReference type="ARBA" id="ARBA00023187"/>
    </source>
</evidence>
<feature type="compositionally biased region" description="Basic and acidic residues" evidence="13">
    <location>
        <begin position="166"/>
        <end position="176"/>
    </location>
</feature>
<evidence type="ECO:0000256" key="10">
    <source>
        <dbReference type="ARBA" id="ARBA00023161"/>
    </source>
</evidence>
<keyword evidence="10" id="KW-0866">Nonsense-mediated mRNA decay</keyword>
<dbReference type="RefSeq" id="XP_019709861.1">
    <property type="nucleotide sequence ID" value="XM_019854302.2"/>
</dbReference>
<feature type="region of interest" description="Disordered" evidence="13">
    <location>
        <begin position="405"/>
        <end position="537"/>
    </location>
</feature>
<protein>
    <submittedName>
        <fullName evidence="16 17">protein MLN51 homolog isoform X1</fullName>
    </submittedName>
</protein>
<comment type="subcellular location">
    <subcellularLocation>
        <location evidence="2">Cytoplasm</location>
    </subcellularLocation>
    <subcellularLocation>
        <location evidence="1">Nucleus</location>
    </subcellularLocation>
</comment>
<evidence type="ECO:0000256" key="1">
    <source>
        <dbReference type="ARBA" id="ARBA00004123"/>
    </source>
</evidence>
<feature type="compositionally biased region" description="Basic and acidic residues" evidence="13">
    <location>
        <begin position="93"/>
        <end position="107"/>
    </location>
</feature>
<evidence type="ECO:0000256" key="13">
    <source>
        <dbReference type="SAM" id="MobiDB-lite"/>
    </source>
</evidence>
<dbReference type="GO" id="GO:0035145">
    <property type="term" value="C:exon-exon junction complex"/>
    <property type="evidence" value="ECO:0007669"/>
    <property type="project" value="InterPro"/>
</dbReference>
<feature type="region of interest" description="Disordered" evidence="13">
    <location>
        <begin position="643"/>
        <end position="694"/>
    </location>
</feature>
<feature type="compositionally biased region" description="Acidic residues" evidence="13">
    <location>
        <begin position="1"/>
        <end position="17"/>
    </location>
</feature>
<dbReference type="AlphaFoldDB" id="A0A6I9S2G3"/>
<keyword evidence="15" id="KW-1185">Reference proteome</keyword>
<evidence type="ECO:0000256" key="3">
    <source>
        <dbReference type="ARBA" id="ARBA00009548"/>
    </source>
</evidence>
<feature type="region of interest" description="Disordered" evidence="13">
    <location>
        <begin position="1"/>
        <end position="377"/>
    </location>
</feature>
<feature type="compositionally biased region" description="Basic and acidic residues" evidence="13">
    <location>
        <begin position="187"/>
        <end position="217"/>
    </location>
</feature>
<accession>A0A6I9S2G3</accession>
<evidence type="ECO:0000256" key="12">
    <source>
        <dbReference type="ARBA" id="ARBA00023242"/>
    </source>
</evidence>
<feature type="compositionally biased region" description="Polar residues" evidence="13">
    <location>
        <begin position="643"/>
        <end position="654"/>
    </location>
</feature>
<feature type="compositionally biased region" description="Low complexity" evidence="13">
    <location>
        <begin position="490"/>
        <end position="507"/>
    </location>
</feature>
<evidence type="ECO:0000256" key="6">
    <source>
        <dbReference type="ARBA" id="ARBA00022664"/>
    </source>
</evidence>
<keyword evidence="8" id="KW-0810">Translation regulation</keyword>
<feature type="compositionally biased region" description="Polar residues" evidence="13">
    <location>
        <begin position="440"/>
        <end position="451"/>
    </location>
</feature>
<dbReference type="OrthoDB" id="660348at2759"/>
<evidence type="ECO:0000259" key="14">
    <source>
        <dbReference type="SMART" id="SM01044"/>
    </source>
</evidence>
<sequence length="694" mass="74058">MATGGEEVEEYESDPEDAPLPSMRRREASDDEDGSDGGGKPARRDPRLGIGSDVELDGQGGAHVYEDDEEFGAEEYVEEFEAEEEVEEELEEEGVHLEELIGEEGGHHGSAGKAESPGEGGSPAELAGDGRRSGGEPVGYRGKSQVEEEKKENEPYAVPTAGAFYMHDDRFQENGRGRHRRMFGGRKLWDPKDDHAWVHDRFEEMNLKDTRYDEERRRSKGRFRGRGGSKSRGGDRGYARGSRSRAYYDDGGNQNRASKSVRGRGPRRYEPIPKSNSGSPATQNKQSVKPQEATPNVNAGRTSSQTSSMQPEQVIPRKHVFASSLSSASPPFYPSGSSNQEISMIQKGNAQTGSANKTLSSSVQMEDNFPPSQSSSLLRGKMVVDSVSQDRLYVDDSLRQVAGKTMASSPLQSSGFSLLSTNAGQSSNSRVHGRGLSISGLANSPSAASLNQAARIPAQTQPPTAQQRPVQTPNQPALRIPTQQLGQRPGSGNQASSPPQPQSANSSEVGETDSPPGSSKSRTALVGKGKTSNQGAARGGFLYSGAQVIGATGSMGLAHCDQNFPGTPALLPVMQFGGQHPGGLGVPAVGMALPGYVAQPQLGFGNSEMTWVPVLAGAAGALGASYCSPYIAIDGSYYARPSGQMSSSVSSRETGTAKPANSWKPPERPEIVNDEFGQRQNKPRSRYSEMNFGQ</sequence>
<evidence type="ECO:0000256" key="2">
    <source>
        <dbReference type="ARBA" id="ARBA00004496"/>
    </source>
</evidence>
<dbReference type="RefSeq" id="XP_029118751.1">
    <property type="nucleotide sequence ID" value="XM_029262918.1"/>
</dbReference>
<evidence type="ECO:0000256" key="9">
    <source>
        <dbReference type="ARBA" id="ARBA00022884"/>
    </source>
</evidence>
<evidence type="ECO:0000313" key="17">
    <source>
        <dbReference type="RefSeq" id="XP_010936660.1"/>
    </source>
</evidence>
<dbReference type="GO" id="GO:0051028">
    <property type="term" value="P:mRNA transport"/>
    <property type="evidence" value="ECO:0007669"/>
    <property type="project" value="UniProtKB-KW"/>
</dbReference>
<feature type="compositionally biased region" description="Acidic residues" evidence="13">
    <location>
        <begin position="66"/>
        <end position="92"/>
    </location>
</feature>
<feature type="compositionally biased region" description="Polar residues" evidence="13">
    <location>
        <begin position="274"/>
        <end position="311"/>
    </location>
</feature>
<keyword evidence="11" id="KW-0508">mRNA splicing</keyword>
<feature type="compositionally biased region" description="Basic residues" evidence="13">
    <location>
        <begin position="218"/>
        <end position="229"/>
    </location>
</feature>
<evidence type="ECO:0000256" key="8">
    <source>
        <dbReference type="ARBA" id="ARBA00022845"/>
    </source>
</evidence>
<dbReference type="SMART" id="SM01044">
    <property type="entry name" value="Btz"/>
    <property type="match status" value="1"/>
</dbReference>
<dbReference type="PANTHER" id="PTHR46837">
    <property type="entry name" value="PROTEIN MLN51 HOMOLOG"/>
    <property type="match status" value="1"/>
</dbReference>
<feature type="compositionally biased region" description="Basic and acidic residues" evidence="13">
    <location>
        <begin position="144"/>
        <end position="154"/>
    </location>
</feature>
<evidence type="ECO:0000256" key="4">
    <source>
        <dbReference type="ARBA" id="ARBA00022448"/>
    </source>
</evidence>
<keyword evidence="12" id="KW-0539">Nucleus</keyword>
<dbReference type="PANTHER" id="PTHR46837:SF5">
    <property type="entry name" value="PROTEIN MLN51 HOMOLOG"/>
    <property type="match status" value="1"/>
</dbReference>
<dbReference type="Proteomes" id="UP000504607">
    <property type="component" value="Chromosome 1"/>
</dbReference>
<feature type="compositionally biased region" description="Low complexity" evidence="13">
    <location>
        <begin position="321"/>
        <end position="330"/>
    </location>
</feature>
<name>A0A6I9S2G3_ELAGV</name>
<gene>
    <name evidence="16 17 18 19" type="primary">LOC105055445</name>
</gene>
<dbReference type="GO" id="GO:0000184">
    <property type="term" value="P:nuclear-transcribed mRNA catabolic process, nonsense-mediated decay"/>
    <property type="evidence" value="ECO:0007669"/>
    <property type="project" value="UniProtKB-KW"/>
</dbReference>
<feature type="domain" description="Btz" evidence="14">
    <location>
        <begin position="113"/>
        <end position="228"/>
    </location>
</feature>
<dbReference type="InterPro" id="IPR018545">
    <property type="entry name" value="Btz_dom"/>
</dbReference>
<evidence type="ECO:0000313" key="18">
    <source>
        <dbReference type="RefSeq" id="XP_019709861.1"/>
    </source>
</evidence>
<dbReference type="Pfam" id="PF09405">
    <property type="entry name" value="Btz"/>
    <property type="match status" value="1"/>
</dbReference>
<dbReference type="KEGG" id="egu:105055445"/>
<evidence type="ECO:0000313" key="15">
    <source>
        <dbReference type="Proteomes" id="UP000504607"/>
    </source>
</evidence>
<organism evidence="15 16">
    <name type="scientific">Elaeis guineensis var. tenera</name>
    <name type="common">Oil palm</name>
    <dbReference type="NCBI Taxonomy" id="51953"/>
    <lineage>
        <taxon>Eukaryota</taxon>
        <taxon>Viridiplantae</taxon>
        <taxon>Streptophyta</taxon>
        <taxon>Embryophyta</taxon>
        <taxon>Tracheophyta</taxon>
        <taxon>Spermatophyta</taxon>
        <taxon>Magnoliopsida</taxon>
        <taxon>Liliopsida</taxon>
        <taxon>Arecaceae</taxon>
        <taxon>Arecoideae</taxon>
        <taxon>Cocoseae</taxon>
        <taxon>Elaeidinae</taxon>
        <taxon>Elaeis</taxon>
    </lineage>
</organism>
<dbReference type="RefSeq" id="XP_010936660.1">
    <property type="nucleotide sequence ID" value="XM_010938358.2"/>
</dbReference>
<dbReference type="GO" id="GO:0006417">
    <property type="term" value="P:regulation of translation"/>
    <property type="evidence" value="ECO:0007669"/>
    <property type="project" value="UniProtKB-KW"/>
</dbReference>
<dbReference type="InterPro" id="IPR044796">
    <property type="entry name" value="MLN51_plant"/>
</dbReference>
<dbReference type="RefSeq" id="XP_010935932.1">
    <property type="nucleotide sequence ID" value="XM_010937630.2"/>
</dbReference>
<keyword evidence="9" id="KW-0694">RNA-binding</keyword>
<evidence type="ECO:0000256" key="5">
    <source>
        <dbReference type="ARBA" id="ARBA00022490"/>
    </source>
</evidence>
<keyword evidence="4" id="KW-0813">Transport</keyword>
<feature type="compositionally biased region" description="Polar residues" evidence="13">
    <location>
        <begin position="406"/>
        <end position="430"/>
    </location>
</feature>
<evidence type="ECO:0000313" key="16">
    <source>
        <dbReference type="RefSeq" id="XP_010935932.1"/>
    </source>
</evidence>
<keyword evidence="5" id="KW-0963">Cytoplasm</keyword>
<dbReference type="GO" id="GO:0003729">
    <property type="term" value="F:mRNA binding"/>
    <property type="evidence" value="ECO:0007669"/>
    <property type="project" value="InterPro"/>
</dbReference>
<dbReference type="GO" id="GO:0008380">
    <property type="term" value="P:RNA splicing"/>
    <property type="evidence" value="ECO:0007669"/>
    <property type="project" value="UniProtKB-KW"/>
</dbReference>
<feature type="compositionally biased region" description="Polar residues" evidence="13">
    <location>
        <begin position="336"/>
        <end position="377"/>
    </location>
</feature>
<reference evidence="16 17" key="1">
    <citation type="submission" date="2025-04" db="UniProtKB">
        <authorList>
            <consortium name="RefSeq"/>
        </authorList>
    </citation>
    <scope>IDENTIFICATION</scope>
</reference>
<dbReference type="GeneID" id="105055445"/>
<dbReference type="GO" id="GO:0006397">
    <property type="term" value="P:mRNA processing"/>
    <property type="evidence" value="ECO:0007669"/>
    <property type="project" value="UniProtKB-KW"/>
</dbReference>
<comment type="similarity">
    <text evidence="3">Belongs to the CASC3 family.</text>
</comment>
<dbReference type="GO" id="GO:0005737">
    <property type="term" value="C:cytoplasm"/>
    <property type="evidence" value="ECO:0007669"/>
    <property type="project" value="UniProtKB-SubCell"/>
</dbReference>